<feature type="domain" description="NADPH-dependent FMN reductase-like" evidence="1">
    <location>
        <begin position="1"/>
        <end position="148"/>
    </location>
</feature>
<dbReference type="KEGG" id="cok:COCCU_04305"/>
<dbReference type="SUPFAM" id="SSF52218">
    <property type="entry name" value="Flavoproteins"/>
    <property type="match status" value="1"/>
</dbReference>
<dbReference type="InterPro" id="IPR029039">
    <property type="entry name" value="Flavoprotein-like_sf"/>
</dbReference>
<keyword evidence="3" id="KW-1185">Reference proteome</keyword>
<evidence type="ECO:0000313" key="3">
    <source>
        <dbReference type="Proteomes" id="UP000424462"/>
    </source>
</evidence>
<dbReference type="Proteomes" id="UP000424462">
    <property type="component" value="Chromosome"/>
</dbReference>
<dbReference type="PANTHER" id="PTHR30543">
    <property type="entry name" value="CHROMATE REDUCTASE"/>
    <property type="match status" value="1"/>
</dbReference>
<keyword evidence="2" id="KW-0560">Oxidoreductase</keyword>
<dbReference type="RefSeq" id="WP_156230385.1">
    <property type="nucleotide sequence ID" value="NZ_CP046455.1"/>
</dbReference>
<dbReference type="GO" id="GO:0005829">
    <property type="term" value="C:cytosol"/>
    <property type="evidence" value="ECO:0007669"/>
    <property type="project" value="TreeGrafter"/>
</dbReference>
<dbReference type="EC" id="1.7.-.-" evidence="2"/>
<dbReference type="AlphaFoldDB" id="A0A6B8VUL8"/>
<dbReference type="InterPro" id="IPR050712">
    <property type="entry name" value="NAD(P)H-dep_reductase"/>
</dbReference>
<evidence type="ECO:0000313" key="2">
    <source>
        <dbReference type="EMBL" id="QGU06809.1"/>
    </source>
</evidence>
<dbReference type="Gene3D" id="3.40.50.360">
    <property type="match status" value="1"/>
</dbReference>
<accession>A0A6B8VUL8</accession>
<organism evidence="2 3">
    <name type="scientific">Corynebacterium occultum</name>
    <dbReference type="NCBI Taxonomy" id="2675219"/>
    <lineage>
        <taxon>Bacteria</taxon>
        <taxon>Bacillati</taxon>
        <taxon>Actinomycetota</taxon>
        <taxon>Actinomycetes</taxon>
        <taxon>Mycobacteriales</taxon>
        <taxon>Corynebacteriaceae</taxon>
        <taxon>Corynebacterium</taxon>
    </lineage>
</organism>
<gene>
    <name evidence="2" type="primary">azr2</name>
    <name evidence="2" type="ORF">COCCU_04305</name>
</gene>
<proteinExistence type="predicted"/>
<dbReference type="InterPro" id="IPR005025">
    <property type="entry name" value="FMN_Rdtase-like_dom"/>
</dbReference>
<name>A0A6B8VUL8_9CORY</name>
<dbReference type="GO" id="GO:0016491">
    <property type="term" value="F:oxidoreductase activity"/>
    <property type="evidence" value="ECO:0007669"/>
    <property type="project" value="UniProtKB-KW"/>
</dbReference>
<protein>
    <submittedName>
        <fullName evidence="2">FMN-dependent NADPH-azoreductase</fullName>
        <ecNumber evidence="2">1.7.-.-</ecNumber>
    </submittedName>
</protein>
<dbReference type="EMBL" id="CP046455">
    <property type="protein sequence ID" value="QGU06809.1"/>
    <property type="molecule type" value="Genomic_DNA"/>
</dbReference>
<sequence length="184" mass="20187">MKIGIIIGSVREGRFGEAVGKWVLEGAQARGSENFDYEIIDLLEFNVPLLTSGVVPGAANKQYDDPNVQAWSKAIDGVDGFVFVTPEYNHGVPGPMKNAYDSLGSEWFRKPVGFVGYGASNAIRAIEQWRQIVSNFAQIDVRNQVELSIFADADEEGFAPGERRAGELEGMLNSLEEAVTIMNR</sequence>
<evidence type="ECO:0000259" key="1">
    <source>
        <dbReference type="Pfam" id="PF03358"/>
    </source>
</evidence>
<reference evidence="2 3" key="1">
    <citation type="submission" date="2019-11" db="EMBL/GenBank/DDBJ databases">
        <title>Complete genome sequence of Corynebacterium kalinowskii 1959, a novel Corynebacterium species isolated from soil of a small paddock in Vilsendorf, Germany.</title>
        <authorList>
            <person name="Schaffert L."/>
            <person name="Ruwe M."/>
            <person name="Milse J."/>
            <person name="Hanuschka K."/>
            <person name="Ortseifen V."/>
            <person name="Droste J."/>
            <person name="Brandt D."/>
            <person name="Schlueter L."/>
            <person name="Kutter Y."/>
            <person name="Vinke S."/>
            <person name="Viehoefer P."/>
            <person name="Jacob L."/>
            <person name="Luebke N.-C."/>
            <person name="Schulte-Berndt E."/>
            <person name="Hain C."/>
            <person name="Linder M."/>
            <person name="Schmidt P."/>
            <person name="Wollenschlaeger L."/>
            <person name="Luttermann T."/>
            <person name="Thieme E."/>
            <person name="Hassa J."/>
            <person name="Haak M."/>
            <person name="Wittchen M."/>
            <person name="Mentz A."/>
            <person name="Persicke M."/>
            <person name="Busche T."/>
            <person name="Ruckert C."/>
        </authorList>
    </citation>
    <scope>NUCLEOTIDE SEQUENCE [LARGE SCALE GENOMIC DNA]</scope>
    <source>
        <strain evidence="2 3">2039</strain>
    </source>
</reference>
<dbReference type="GO" id="GO:0010181">
    <property type="term" value="F:FMN binding"/>
    <property type="evidence" value="ECO:0007669"/>
    <property type="project" value="TreeGrafter"/>
</dbReference>
<dbReference type="PANTHER" id="PTHR30543:SF21">
    <property type="entry name" value="NAD(P)H-DEPENDENT FMN REDUCTASE LOT6"/>
    <property type="match status" value="1"/>
</dbReference>
<dbReference type="Pfam" id="PF03358">
    <property type="entry name" value="FMN_red"/>
    <property type="match status" value="1"/>
</dbReference>